<dbReference type="AlphaFoldDB" id="A0A3P3VT11"/>
<keyword evidence="2" id="KW-1185">Reference proteome</keyword>
<comment type="caution">
    <text evidence="1">The sequence shown here is derived from an EMBL/GenBank/DDBJ whole genome shotgun (WGS) entry which is preliminary data.</text>
</comment>
<protein>
    <submittedName>
        <fullName evidence="1">Uncharacterized protein</fullName>
    </submittedName>
</protein>
<reference evidence="1 2" key="2">
    <citation type="submission" date="2018-12" db="EMBL/GenBank/DDBJ databases">
        <title>Simiduia agarivorans gen. nov., sp. nov., a marine, agarolytic bacterium isolated from shallow coastal water from Keelung, Taiwan.</title>
        <authorList>
            <person name="Shieh W.Y."/>
        </authorList>
    </citation>
    <scope>NUCLEOTIDE SEQUENCE [LARGE SCALE GENOMIC DNA]</scope>
    <source>
        <strain evidence="1 2">GTF-13</strain>
    </source>
</reference>
<dbReference type="Proteomes" id="UP000280792">
    <property type="component" value="Unassembled WGS sequence"/>
</dbReference>
<name>A0A3P3VT11_9GAMM</name>
<evidence type="ECO:0000313" key="2">
    <source>
        <dbReference type="Proteomes" id="UP000280792"/>
    </source>
</evidence>
<accession>A0A3P3VT11</accession>
<dbReference type="EMBL" id="QWEZ01000001">
    <property type="protein sequence ID" value="RRJ84826.1"/>
    <property type="molecule type" value="Genomic_DNA"/>
</dbReference>
<organism evidence="1 2">
    <name type="scientific">Aestuariirhabdus litorea</name>
    <dbReference type="NCBI Taxonomy" id="2528527"/>
    <lineage>
        <taxon>Bacteria</taxon>
        <taxon>Pseudomonadati</taxon>
        <taxon>Pseudomonadota</taxon>
        <taxon>Gammaproteobacteria</taxon>
        <taxon>Oceanospirillales</taxon>
        <taxon>Aestuariirhabdaceae</taxon>
        <taxon>Aestuariirhabdus</taxon>
    </lineage>
</organism>
<gene>
    <name evidence="1" type="ORF">D0544_06965</name>
</gene>
<proteinExistence type="predicted"/>
<evidence type="ECO:0000313" key="1">
    <source>
        <dbReference type="EMBL" id="RRJ84826.1"/>
    </source>
</evidence>
<sequence length="80" mass="9234">MIAGTIISNLNLREQVAAALLTLQGRQISLDQYLLAKGYRFTSAEVRQRFIQTLSYVSERMRQTVDELEEKRPHLRLVKG</sequence>
<reference evidence="1 2" key="1">
    <citation type="submission" date="2018-08" db="EMBL/GenBank/DDBJ databases">
        <authorList>
            <person name="Khan S.A."/>
        </authorList>
    </citation>
    <scope>NUCLEOTIDE SEQUENCE [LARGE SCALE GENOMIC DNA]</scope>
    <source>
        <strain evidence="1 2">GTF-13</strain>
    </source>
</reference>